<dbReference type="Gene3D" id="4.10.320.10">
    <property type="entry name" value="E3-binding domain"/>
    <property type="match status" value="1"/>
</dbReference>
<evidence type="ECO:0000256" key="2">
    <source>
        <dbReference type="SAM" id="MobiDB-lite"/>
    </source>
</evidence>
<dbReference type="EMBL" id="VFML01000001">
    <property type="protein sequence ID" value="TQJ04668.1"/>
    <property type="molecule type" value="Genomic_DNA"/>
</dbReference>
<dbReference type="GO" id="GO:0003677">
    <property type="term" value="F:DNA binding"/>
    <property type="evidence" value="ECO:0007669"/>
    <property type="project" value="UniProtKB-KW"/>
</dbReference>
<dbReference type="InterPro" id="IPR036625">
    <property type="entry name" value="E3-bd_dom_sf"/>
</dbReference>
<proteinExistence type="predicted"/>
<dbReference type="InterPro" id="IPR042261">
    <property type="entry name" value="Lsr2-like_dimerization"/>
</dbReference>
<dbReference type="Pfam" id="PF11774">
    <property type="entry name" value="Lsr2"/>
    <property type="match status" value="1"/>
</dbReference>
<evidence type="ECO:0000313" key="5">
    <source>
        <dbReference type="EMBL" id="TQJ04668.1"/>
    </source>
</evidence>
<sequence>MATRTIVEFVDDLDGSVAEETISFSMDGNSYEIDLSGDNAQRFREMLTEFVTKARRTNTRKATKPQPGRGNADRDRLQRIRTWAREQGMTVSNKGRIPQHVIDAYDSAETAGTDPEQQSSQGPSETPTRRLKAVPSPEEPAGGPGAPHGSTATSANQAKTKGRKSDAARRSSKS</sequence>
<feature type="compositionally biased region" description="Basic and acidic residues" evidence="2">
    <location>
        <begin position="163"/>
        <end position="174"/>
    </location>
</feature>
<evidence type="ECO:0000259" key="3">
    <source>
        <dbReference type="Pfam" id="PF11774"/>
    </source>
</evidence>
<evidence type="ECO:0000259" key="4">
    <source>
        <dbReference type="Pfam" id="PF23359"/>
    </source>
</evidence>
<name>A0A542DNJ5_AMYCI</name>
<dbReference type="InterPro" id="IPR024412">
    <property type="entry name" value="Lsr2_dim_dom"/>
</dbReference>
<protein>
    <submittedName>
        <fullName evidence="5">Lsr2 protein</fullName>
    </submittedName>
</protein>
<reference evidence="5 6" key="1">
    <citation type="submission" date="2019-06" db="EMBL/GenBank/DDBJ databases">
        <title>Sequencing the genomes of 1000 actinobacteria strains.</title>
        <authorList>
            <person name="Klenk H.-P."/>
        </authorList>
    </citation>
    <scope>NUCLEOTIDE SEQUENCE [LARGE SCALE GENOMIC DNA]</scope>
    <source>
        <strain evidence="5 6">DSM 45679</strain>
    </source>
</reference>
<feature type="compositionally biased region" description="Basic residues" evidence="2">
    <location>
        <begin position="53"/>
        <end position="63"/>
    </location>
</feature>
<comment type="caution">
    <text evidence="5">The sequence shown here is derived from an EMBL/GenBank/DDBJ whole genome shotgun (WGS) entry which is preliminary data.</text>
</comment>
<organism evidence="5 6">
    <name type="scientific">Amycolatopsis cihanbeyliensis</name>
    <dbReference type="NCBI Taxonomy" id="1128664"/>
    <lineage>
        <taxon>Bacteria</taxon>
        <taxon>Bacillati</taxon>
        <taxon>Actinomycetota</taxon>
        <taxon>Actinomycetes</taxon>
        <taxon>Pseudonocardiales</taxon>
        <taxon>Pseudonocardiaceae</taxon>
        <taxon>Amycolatopsis</taxon>
    </lineage>
</organism>
<evidence type="ECO:0000313" key="6">
    <source>
        <dbReference type="Proteomes" id="UP000320876"/>
    </source>
</evidence>
<dbReference type="Proteomes" id="UP000320876">
    <property type="component" value="Unassembled WGS sequence"/>
</dbReference>
<dbReference type="Gene3D" id="3.30.60.230">
    <property type="entry name" value="Lsr2, dimerization domain"/>
    <property type="match status" value="1"/>
</dbReference>
<dbReference type="OrthoDB" id="4113332at2"/>
<dbReference type="AlphaFoldDB" id="A0A542DNJ5"/>
<dbReference type="InterPro" id="IPR055370">
    <property type="entry name" value="Lsr2_DNA-bd"/>
</dbReference>
<feature type="domain" description="Lsr2 dimerization" evidence="3">
    <location>
        <begin position="1"/>
        <end position="57"/>
    </location>
</feature>
<dbReference type="Pfam" id="PF23359">
    <property type="entry name" value="Lsr2_DNA-bd"/>
    <property type="match status" value="1"/>
</dbReference>
<accession>A0A542DNJ5</accession>
<feature type="domain" description="Lsr2 DNA-binding" evidence="4">
    <location>
        <begin position="72"/>
        <end position="108"/>
    </location>
</feature>
<feature type="region of interest" description="Disordered" evidence="2">
    <location>
        <begin position="53"/>
        <end position="174"/>
    </location>
</feature>
<gene>
    <name evidence="5" type="ORF">FB471_4473</name>
</gene>
<evidence type="ECO:0000256" key="1">
    <source>
        <dbReference type="ARBA" id="ARBA00023125"/>
    </source>
</evidence>
<keyword evidence="6" id="KW-1185">Reference proteome</keyword>
<keyword evidence="1" id="KW-0238">DNA-binding</keyword>
<dbReference type="GO" id="GO:0016746">
    <property type="term" value="F:acyltransferase activity"/>
    <property type="evidence" value="ECO:0007669"/>
    <property type="project" value="InterPro"/>
</dbReference>
<feature type="compositionally biased region" description="Polar residues" evidence="2">
    <location>
        <begin position="115"/>
        <end position="126"/>
    </location>
</feature>